<comment type="similarity">
    <text evidence="1">Belongs to the glycosyltransferase 2 family.</text>
</comment>
<accession>A0A561WPT4</accession>
<protein>
    <submittedName>
        <fullName evidence="7">Cellulose synthase/poly-beta-1,6-N-acetylglucosamine synthase-like glycosyltransferase</fullName>
    </submittedName>
</protein>
<dbReference type="EMBL" id="VIWY01000001">
    <property type="protein sequence ID" value="TWG25876.1"/>
    <property type="molecule type" value="Genomic_DNA"/>
</dbReference>
<name>A0A561WPT4_ACTTI</name>
<dbReference type="Proteomes" id="UP000320239">
    <property type="component" value="Unassembled WGS sequence"/>
</dbReference>
<reference evidence="7 8" key="1">
    <citation type="submission" date="2019-06" db="EMBL/GenBank/DDBJ databases">
        <title>Sequencing the genomes of 1000 actinobacteria strains.</title>
        <authorList>
            <person name="Klenk H.-P."/>
        </authorList>
    </citation>
    <scope>NUCLEOTIDE SEQUENCE [LARGE SCALE GENOMIC DNA]</scope>
    <source>
        <strain evidence="7 8">DSM 43866</strain>
    </source>
</reference>
<keyword evidence="3 7" id="KW-0808">Transferase</keyword>
<dbReference type="SUPFAM" id="SSF53448">
    <property type="entry name" value="Nucleotide-diphospho-sugar transferases"/>
    <property type="match status" value="1"/>
</dbReference>
<evidence type="ECO:0000256" key="1">
    <source>
        <dbReference type="ARBA" id="ARBA00006739"/>
    </source>
</evidence>
<keyword evidence="5" id="KW-1133">Transmembrane helix</keyword>
<gene>
    <name evidence="7" type="ORF">FHX34_101849</name>
</gene>
<dbReference type="InterPro" id="IPR029044">
    <property type="entry name" value="Nucleotide-diphossugar_trans"/>
</dbReference>
<dbReference type="OrthoDB" id="3864432at2"/>
<dbReference type="Gene3D" id="3.90.550.10">
    <property type="entry name" value="Spore Coat Polysaccharide Biosynthesis Protein SpsA, Chain A"/>
    <property type="match status" value="1"/>
</dbReference>
<evidence type="ECO:0000256" key="4">
    <source>
        <dbReference type="SAM" id="MobiDB-lite"/>
    </source>
</evidence>
<dbReference type="GO" id="GO:0016810">
    <property type="term" value="F:hydrolase activity, acting on carbon-nitrogen (but not peptide) bonds"/>
    <property type="evidence" value="ECO:0007669"/>
    <property type="project" value="InterPro"/>
</dbReference>
<dbReference type="CDD" id="cd06423">
    <property type="entry name" value="CESA_like"/>
    <property type="match status" value="1"/>
</dbReference>
<dbReference type="SUPFAM" id="SSF88713">
    <property type="entry name" value="Glycoside hydrolase/deacetylase"/>
    <property type="match status" value="1"/>
</dbReference>
<evidence type="ECO:0000259" key="6">
    <source>
        <dbReference type="PROSITE" id="PS51677"/>
    </source>
</evidence>
<feature type="domain" description="NodB homology" evidence="6">
    <location>
        <begin position="88"/>
        <end position="275"/>
    </location>
</feature>
<keyword evidence="2" id="KW-0328">Glycosyltransferase</keyword>
<feature type="transmembrane region" description="Helical" evidence="5">
    <location>
        <begin position="660"/>
        <end position="680"/>
    </location>
</feature>
<keyword evidence="8" id="KW-1185">Reference proteome</keyword>
<organism evidence="7 8">
    <name type="scientific">Actinoplanes teichomyceticus</name>
    <dbReference type="NCBI Taxonomy" id="1867"/>
    <lineage>
        <taxon>Bacteria</taxon>
        <taxon>Bacillati</taxon>
        <taxon>Actinomycetota</taxon>
        <taxon>Actinomycetes</taxon>
        <taxon>Micromonosporales</taxon>
        <taxon>Micromonosporaceae</taxon>
        <taxon>Actinoplanes</taxon>
    </lineage>
</organism>
<dbReference type="PANTHER" id="PTHR43630">
    <property type="entry name" value="POLY-BETA-1,6-N-ACETYL-D-GLUCOSAMINE SYNTHASE"/>
    <property type="match status" value="1"/>
</dbReference>
<dbReference type="PANTHER" id="PTHR43630:SF1">
    <property type="entry name" value="POLY-BETA-1,6-N-ACETYL-D-GLUCOSAMINE SYNTHASE"/>
    <property type="match status" value="1"/>
</dbReference>
<feature type="region of interest" description="Disordered" evidence="4">
    <location>
        <begin position="763"/>
        <end position="801"/>
    </location>
</feature>
<dbReference type="InterPro" id="IPR002509">
    <property type="entry name" value="NODB_dom"/>
</dbReference>
<keyword evidence="5" id="KW-0472">Membrane</keyword>
<feature type="transmembrane region" description="Helical" evidence="5">
    <location>
        <begin position="628"/>
        <end position="654"/>
    </location>
</feature>
<dbReference type="Pfam" id="PF01522">
    <property type="entry name" value="Polysacc_deac_1"/>
    <property type="match status" value="1"/>
</dbReference>
<dbReference type="GO" id="GO:0005975">
    <property type="term" value="P:carbohydrate metabolic process"/>
    <property type="evidence" value="ECO:0007669"/>
    <property type="project" value="InterPro"/>
</dbReference>
<dbReference type="InterPro" id="IPR011330">
    <property type="entry name" value="Glyco_hydro/deAcase_b/a-brl"/>
</dbReference>
<evidence type="ECO:0000256" key="3">
    <source>
        <dbReference type="ARBA" id="ARBA00022679"/>
    </source>
</evidence>
<dbReference type="GO" id="GO:0016757">
    <property type="term" value="F:glycosyltransferase activity"/>
    <property type="evidence" value="ECO:0007669"/>
    <property type="project" value="UniProtKB-KW"/>
</dbReference>
<dbReference type="Pfam" id="PF13641">
    <property type="entry name" value="Glyco_tranf_2_3"/>
    <property type="match status" value="1"/>
</dbReference>
<evidence type="ECO:0000313" key="7">
    <source>
        <dbReference type="EMBL" id="TWG25876.1"/>
    </source>
</evidence>
<dbReference type="Gene3D" id="3.20.20.370">
    <property type="entry name" value="Glycoside hydrolase/deacetylase"/>
    <property type="match status" value="1"/>
</dbReference>
<comment type="caution">
    <text evidence="7">The sequence shown here is derived from an EMBL/GenBank/DDBJ whole genome shotgun (WGS) entry which is preliminary data.</text>
</comment>
<evidence type="ECO:0000313" key="8">
    <source>
        <dbReference type="Proteomes" id="UP000320239"/>
    </source>
</evidence>
<dbReference type="AlphaFoldDB" id="A0A561WPT4"/>
<keyword evidence="5" id="KW-0812">Transmembrane</keyword>
<evidence type="ECO:0000256" key="5">
    <source>
        <dbReference type="SAM" id="Phobius"/>
    </source>
</evidence>
<dbReference type="PROSITE" id="PS51677">
    <property type="entry name" value="NODB"/>
    <property type="match status" value="1"/>
</dbReference>
<feature type="transmembrane region" description="Helical" evidence="5">
    <location>
        <begin position="334"/>
        <end position="359"/>
    </location>
</feature>
<proteinExistence type="inferred from homology"/>
<sequence length="801" mass="87474">MSSRPARRNRGRSRRRILPRPRVMLGSLLLGFFVSVLVVQAYINAEFTADHKETDVGDQAGVPLSIRGGGPIVNTTGGQETTSRLPARTIALTFDDGPDPIWTPKVLRVLRENDAHGTFFVVGSQVARHPELTREIVADGNELGLHTFTHPNMQLLAPWRRRLELSQNQVAIAKATGVHTNLARFPYSSKTEAIDETNWKIVKEAGRAGYLVVVNDLDSEDWQRPGVDQIIRNSVPAGESSAIILFHDAGGDRAQTVEALATFIPMMKARGYRFTTVTEGLNRGIEEQAADVRAGRAPESAAVIPALPLNPPAADGDAWRGAALIWTVRLADGLVALVATLFVVVGVLTIGRTVLLLVLAGRHARQRRRPDWSWGPPVTDPVSVIVPAYNEKEGIEAAVRSLAGGDHPEIEVVVVDDGSTDGTADIVEGLRLPNVRVARVPNGGKSNALNTGIALARHDLIVTVDGDTIFERDSIRRLVQPFADPAVGAVAGNVKVGNRASLVATWQHIEYVIGFNLDRRLYETLDCMPTVPGAIGAFRREALAGVGGISDETLAEDTDVTMALCRQGWRVVYEEHAKAWTEAPTTLEQLYRQRYRWSYGTMQAMWKHRGALFDKGPSGRFGRLGLPFLALFGVALPMLAPVVDIMLVYGLVFWELTETVIAWLGMLALQMVTAAVAFRFDREPIRPLWRLPLQQFAYRQLMYLVLIQSATTAMTGGRLRWHKLNRAGLTPRPTVPPAPPVGATVAPAVDGWPPTLTELPAPRQQQTVGRAFAPPTTPAVPSQAYRDELDLPHAGSPPVPR</sequence>
<evidence type="ECO:0000256" key="2">
    <source>
        <dbReference type="ARBA" id="ARBA00022676"/>
    </source>
</evidence>